<dbReference type="PANTHER" id="PTHR42085">
    <property type="entry name" value="F-BOX DOMAIN-CONTAINING PROTEIN"/>
    <property type="match status" value="1"/>
</dbReference>
<sequence length="337" mass="38995">MLSAGKRDRKRGIWNPERGRWNPWSGVWVPWTPEENVNIGRRLNFRRLDFHPAELSGPSKDPRLQLMELPAEVRNQIFRLVMISQHKIRLDSSGRFRPVASPPEIAPALLGVCRQAYHETRSMLYQENKWLITHMQAFAELFIEAVEPPFVEQIPDTLGENRAMLLRDLVIWPGLRDDEHSYPHEPKLQIQQVTRFVFSKLLGLQHLQLVWLGRFSSGAGRDDSAQFLREAAYITSQHPILKKAIWNRKSGRRPKNPWFDEVLMAIDFVAESRAKPSFELPKCEQLEDDFSRQLEGITEKDLILNCLKIRKAAWAEVSLPKLEDFALPGTASSSEPY</sequence>
<gene>
    <name evidence="1" type="ORF">H2200_007224</name>
</gene>
<evidence type="ECO:0000313" key="1">
    <source>
        <dbReference type="EMBL" id="KAJ9608236.1"/>
    </source>
</evidence>
<dbReference type="AlphaFoldDB" id="A0AA38X7X5"/>
<protein>
    <submittedName>
        <fullName evidence="1">Uncharacterized protein</fullName>
    </submittedName>
</protein>
<dbReference type="InterPro" id="IPR038883">
    <property type="entry name" value="AN11006-like"/>
</dbReference>
<name>A0AA38X7X5_9EURO</name>
<keyword evidence="2" id="KW-1185">Reference proteome</keyword>
<proteinExistence type="predicted"/>
<organism evidence="1 2">
    <name type="scientific">Cladophialophora chaetospira</name>
    <dbReference type="NCBI Taxonomy" id="386627"/>
    <lineage>
        <taxon>Eukaryota</taxon>
        <taxon>Fungi</taxon>
        <taxon>Dikarya</taxon>
        <taxon>Ascomycota</taxon>
        <taxon>Pezizomycotina</taxon>
        <taxon>Eurotiomycetes</taxon>
        <taxon>Chaetothyriomycetidae</taxon>
        <taxon>Chaetothyriales</taxon>
        <taxon>Herpotrichiellaceae</taxon>
        <taxon>Cladophialophora</taxon>
    </lineage>
</organism>
<evidence type="ECO:0000313" key="2">
    <source>
        <dbReference type="Proteomes" id="UP001172673"/>
    </source>
</evidence>
<reference evidence="1" key="1">
    <citation type="submission" date="2022-10" db="EMBL/GenBank/DDBJ databases">
        <title>Culturing micro-colonial fungi from biological soil crusts in the Mojave desert and describing Neophaeococcomyces mojavensis, and introducing the new genera and species Taxawa tesnikishii.</title>
        <authorList>
            <person name="Kurbessoian T."/>
            <person name="Stajich J.E."/>
        </authorList>
    </citation>
    <scope>NUCLEOTIDE SEQUENCE</scope>
    <source>
        <strain evidence="1">TK_41</strain>
    </source>
</reference>
<accession>A0AA38X7X5</accession>
<comment type="caution">
    <text evidence="1">The sequence shown here is derived from an EMBL/GenBank/DDBJ whole genome shotgun (WGS) entry which is preliminary data.</text>
</comment>
<dbReference type="EMBL" id="JAPDRK010000010">
    <property type="protein sequence ID" value="KAJ9608236.1"/>
    <property type="molecule type" value="Genomic_DNA"/>
</dbReference>
<dbReference type="PANTHER" id="PTHR42085:SF2">
    <property type="entry name" value="F-BOX DOMAIN-CONTAINING PROTEIN"/>
    <property type="match status" value="1"/>
</dbReference>
<dbReference type="Proteomes" id="UP001172673">
    <property type="component" value="Unassembled WGS sequence"/>
</dbReference>